<sequence>MTAASSSPASRPRGVGLPWWGMLWALLTLVFGGTALHQATVQPSHPVTFRIQEDLQFADPALGGLNITQETVDLTAEQHGLLTYEPLTVEVVDRQLSWQERQGGESPQEGPDDGQSPPADILLSVGEPELLTELTLPPHTPIAVRREFSDAQEQFTTSTAIVEVLQRNITAGHGPGAVVAAAEMAATRLHGQPMPLPWAAAAAITLGFTFFSFLGWYRRRSAWEALLRTLTTAQHRLARVVLDLEALEATYHAVDQQSLPDSVQQTWDRLQQTTRRMLEQQPALEAAVHRGDPVGEDTADRDTVYPLEWFADDAMELTALANSLMESVSVHGGLAGSNRPLEQLLAPIHAAVRELETRLDEVLGQTPWTEPAGLTTADRTALSARLAEILQARGELLALAGTRSTQGQDLPPAQLLAQWQTAEQRLLKATRSAAHRLRRRGGRVIIHLRDVRHLTEQQLARRLAEHATPQDSGLTAQQERARLREALGLPTDQAERPLDALESACLVARARLGDHPQLDATGPRLQVPGVRPEGERITPLYAPTKNELRERERKRTNRGMAVWSAGVLAVFALAVGTGWWAATSVNESRPFFELTGEEQLAGLTIDDLTGNELDLSEESLRTHLEDRFTEPVHLTFAVRYLDNYLYARSNPDREDYLQMDYPESVAAMWDLKEEFPELTDPVTGEMRPGQVILPVMVLPGEGYAVLPPLTGTLSLGDQARLGAYHFQLSEPLVRPTEDSRLLTYEIEGVSRALQANAVYLDQTDPDTLFWVVFGAVSTLGMAAHRILEWVGRMAAGLGGFGRHGARLREAARRANLLALDADDSRQFAVAVGDTEEAVGQRLFERTLVLALREVESLRMVPRAERLSKEYAHRVEMLERRVHMLEHWDQQTADRTEELLAAARERW</sequence>
<dbReference type="Proteomes" id="UP000198881">
    <property type="component" value="Unassembled WGS sequence"/>
</dbReference>
<organism evidence="3 4">
    <name type="scientific">Micrococcus terreus</name>
    <dbReference type="NCBI Taxonomy" id="574650"/>
    <lineage>
        <taxon>Bacteria</taxon>
        <taxon>Bacillati</taxon>
        <taxon>Actinomycetota</taxon>
        <taxon>Actinomycetes</taxon>
        <taxon>Micrococcales</taxon>
        <taxon>Micrococcaceae</taxon>
        <taxon>Micrococcus</taxon>
    </lineage>
</organism>
<dbReference type="RefSeq" id="WP_177227795.1">
    <property type="nucleotide sequence ID" value="NZ_FPCG01000001.1"/>
</dbReference>
<dbReference type="STRING" id="574650.SAMN04487966_101381"/>
<keyword evidence="4" id="KW-1185">Reference proteome</keyword>
<name>A0A1I7MET8_9MICC</name>
<feature type="region of interest" description="Disordered" evidence="1">
    <location>
        <begin position="99"/>
        <end position="121"/>
    </location>
</feature>
<feature type="transmembrane region" description="Helical" evidence="2">
    <location>
        <begin position="561"/>
        <end position="582"/>
    </location>
</feature>
<keyword evidence="2" id="KW-0472">Membrane</keyword>
<evidence type="ECO:0008006" key="5">
    <source>
        <dbReference type="Google" id="ProtNLM"/>
    </source>
</evidence>
<evidence type="ECO:0000313" key="3">
    <source>
        <dbReference type="EMBL" id="SFV20451.1"/>
    </source>
</evidence>
<keyword evidence="2" id="KW-0812">Transmembrane</keyword>
<accession>A0A1I7MET8</accession>
<dbReference type="AlphaFoldDB" id="A0A1I7MET8"/>
<protein>
    <recommendedName>
        <fullName evidence="5">DUF5129 domain-containing protein</fullName>
    </recommendedName>
</protein>
<feature type="transmembrane region" description="Helical" evidence="2">
    <location>
        <begin position="196"/>
        <end position="217"/>
    </location>
</feature>
<keyword evidence="2" id="KW-1133">Transmembrane helix</keyword>
<reference evidence="3 4" key="1">
    <citation type="submission" date="2016-10" db="EMBL/GenBank/DDBJ databases">
        <authorList>
            <person name="de Groot N.N."/>
        </authorList>
    </citation>
    <scope>NUCLEOTIDE SEQUENCE [LARGE SCALE GENOMIC DNA]</scope>
    <source>
        <strain evidence="3 4">CGMCC 1.7054</strain>
    </source>
</reference>
<gene>
    <name evidence="3" type="ORF">SAMN04487966_101381</name>
</gene>
<evidence type="ECO:0000313" key="4">
    <source>
        <dbReference type="Proteomes" id="UP000198881"/>
    </source>
</evidence>
<feature type="region of interest" description="Disordered" evidence="1">
    <location>
        <begin position="517"/>
        <end position="537"/>
    </location>
</feature>
<proteinExistence type="predicted"/>
<evidence type="ECO:0000256" key="1">
    <source>
        <dbReference type="SAM" id="MobiDB-lite"/>
    </source>
</evidence>
<evidence type="ECO:0000256" key="2">
    <source>
        <dbReference type="SAM" id="Phobius"/>
    </source>
</evidence>
<dbReference type="EMBL" id="FPCG01000001">
    <property type="protein sequence ID" value="SFV20451.1"/>
    <property type="molecule type" value="Genomic_DNA"/>
</dbReference>